<gene>
    <name evidence="2" type="primary">LOC117564947</name>
</gene>
<dbReference type="GeneID" id="117564947"/>
<keyword evidence="1" id="KW-1185">Reference proteome</keyword>
<accession>A0A6P8WKJ8</accession>
<proteinExistence type="predicted"/>
<organism evidence="1 2">
    <name type="scientific">Drosophila albomicans</name>
    <name type="common">Fruit fly</name>
    <dbReference type="NCBI Taxonomy" id="7291"/>
    <lineage>
        <taxon>Eukaryota</taxon>
        <taxon>Metazoa</taxon>
        <taxon>Ecdysozoa</taxon>
        <taxon>Arthropoda</taxon>
        <taxon>Hexapoda</taxon>
        <taxon>Insecta</taxon>
        <taxon>Pterygota</taxon>
        <taxon>Neoptera</taxon>
        <taxon>Endopterygota</taxon>
        <taxon>Diptera</taxon>
        <taxon>Brachycera</taxon>
        <taxon>Muscomorpha</taxon>
        <taxon>Ephydroidea</taxon>
        <taxon>Drosophilidae</taxon>
        <taxon>Drosophila</taxon>
    </lineage>
</organism>
<dbReference type="RefSeq" id="XP_034099793.1">
    <property type="nucleotide sequence ID" value="XM_034243902.2"/>
</dbReference>
<evidence type="ECO:0000313" key="2">
    <source>
        <dbReference type="RefSeq" id="XP_034099793.1"/>
    </source>
</evidence>
<reference evidence="2" key="1">
    <citation type="submission" date="2025-08" db="UniProtKB">
        <authorList>
            <consortium name="RefSeq"/>
        </authorList>
    </citation>
    <scope>IDENTIFICATION</scope>
    <source>
        <strain evidence="2">15112-1751.03</strain>
        <tissue evidence="2">Whole Adult</tissue>
    </source>
</reference>
<dbReference type="OrthoDB" id="7998494at2759"/>
<sequence length="294" mass="34631">MDNSMEQVSVVKSPIDAQNQIFIFNSPVHYTDQQLQEQQLMTFPPFPGHIDGIHGYYVVYKHDHYIVSNPPDYKSPTKRSFLNECIRQLYVINGMAHHLNWLPTFPMTDRQRLWQQVDYCLRPERLTVEGRAMKHVKRQLFRESQRERKVLRSKVNRSVYWGTTTVSNFRNLRHHIGRHRVKRSYLTGVRRNVLQQLVRENVTQEMINTPSVCEGIIVAAERIFNVNPTVMQTLTERAKEIFAKEKARLAAEKTAYILEESVRSVIYAKQLFHLIQNPEELAYAEKQILENGCY</sequence>
<protein>
    <submittedName>
        <fullName evidence="2">Uncharacterized protein LOC117564947</fullName>
    </submittedName>
</protein>
<dbReference type="AlphaFoldDB" id="A0A6P8WKJ8"/>
<dbReference type="Proteomes" id="UP000515160">
    <property type="component" value="Chromosome 2L"/>
</dbReference>
<name>A0A6P8WKJ8_DROAB</name>
<evidence type="ECO:0000313" key="1">
    <source>
        <dbReference type="Proteomes" id="UP000515160"/>
    </source>
</evidence>